<sequence>MRFTAVRFLIVAAAAAMSIIVVMQVMGTMSNHSSQPPSSTRKAFDNFRQCMLTQLEKVDKNPENIFKGFSKLTSYCTSTTDVNKVKMVPLENKDEVKYYVMSPKTTDPSVVVSLGIGADVQAEKHLKNILPKGSEFFGADPVIQPNADLFGKVGTFFPFAVSEHIGVTNAHIRLNNSEFNCFSGRGWVTADNGRGYR</sequence>
<organism evidence="3">
    <name type="scientific">Nippostrongylus brasiliensis</name>
    <name type="common">Rat hookworm</name>
    <dbReference type="NCBI Taxonomy" id="27835"/>
    <lineage>
        <taxon>Eukaryota</taxon>
        <taxon>Metazoa</taxon>
        <taxon>Ecdysozoa</taxon>
        <taxon>Nematoda</taxon>
        <taxon>Chromadorea</taxon>
        <taxon>Rhabditida</taxon>
        <taxon>Rhabditina</taxon>
        <taxon>Rhabditomorpha</taxon>
        <taxon>Strongyloidea</taxon>
        <taxon>Heligmosomidae</taxon>
        <taxon>Nippostrongylus</taxon>
    </lineage>
</organism>
<gene>
    <name evidence="1" type="ORF">NBR_LOCUS14980</name>
</gene>
<protein>
    <submittedName>
        <fullName evidence="3">Methyltransf_2 domain-containing protein</fullName>
    </submittedName>
</protein>
<proteinExistence type="predicted"/>
<dbReference type="OMA" id="MSARCSE"/>
<evidence type="ECO:0000313" key="1">
    <source>
        <dbReference type="EMBL" id="VDL78574.1"/>
    </source>
</evidence>
<keyword evidence="2" id="KW-1185">Reference proteome</keyword>
<evidence type="ECO:0000313" key="2">
    <source>
        <dbReference type="Proteomes" id="UP000271162"/>
    </source>
</evidence>
<accession>A0A158R236</accession>
<dbReference type="PANTHER" id="PTHR22989">
    <property type="entry name" value="UNCHARACTERIZED DUF13 C.ELEGANS"/>
    <property type="match status" value="1"/>
</dbReference>
<dbReference type="WBParaSite" id="NBR_0001497901-mRNA-1">
    <property type="protein sequence ID" value="NBR_0001497901-mRNA-1"/>
    <property type="gene ID" value="NBR_0001497901"/>
</dbReference>
<reference evidence="1 2" key="2">
    <citation type="submission" date="2018-11" db="EMBL/GenBank/DDBJ databases">
        <authorList>
            <consortium name="Pathogen Informatics"/>
        </authorList>
    </citation>
    <scope>NUCLEOTIDE SEQUENCE [LARGE SCALE GENOMIC DNA]</scope>
</reference>
<dbReference type="AlphaFoldDB" id="A0A158R236"/>
<dbReference type="STRING" id="27835.A0A158R236"/>
<dbReference type="PANTHER" id="PTHR22989:SF3">
    <property type="entry name" value="METHYLTRANSFERASE FKBM DOMAIN-CONTAINING PROTEIN"/>
    <property type="match status" value="1"/>
</dbReference>
<dbReference type="Proteomes" id="UP000271162">
    <property type="component" value="Unassembled WGS sequence"/>
</dbReference>
<dbReference type="EMBL" id="UYSL01021558">
    <property type="protein sequence ID" value="VDL78574.1"/>
    <property type="molecule type" value="Genomic_DNA"/>
</dbReference>
<name>A0A158R236_NIPBR</name>
<reference evidence="3" key="1">
    <citation type="submission" date="2016-04" db="UniProtKB">
        <authorList>
            <consortium name="WormBaseParasite"/>
        </authorList>
    </citation>
    <scope>IDENTIFICATION</scope>
</reference>
<evidence type="ECO:0000313" key="3">
    <source>
        <dbReference type="WBParaSite" id="NBR_0001497901-mRNA-1"/>
    </source>
</evidence>